<proteinExistence type="predicted"/>
<evidence type="ECO:0000313" key="2">
    <source>
        <dbReference type="Proteomes" id="UP001056778"/>
    </source>
</evidence>
<protein>
    <submittedName>
        <fullName evidence="1">Cdc68 related</fullName>
    </submittedName>
</protein>
<name>A0ACB9TCI3_HOLOL</name>
<evidence type="ECO:0000313" key="1">
    <source>
        <dbReference type="EMBL" id="KAI4464540.1"/>
    </source>
</evidence>
<organism evidence="1 2">
    <name type="scientific">Holotrichia oblita</name>
    <name type="common">Chafer beetle</name>
    <dbReference type="NCBI Taxonomy" id="644536"/>
    <lineage>
        <taxon>Eukaryota</taxon>
        <taxon>Metazoa</taxon>
        <taxon>Ecdysozoa</taxon>
        <taxon>Arthropoda</taxon>
        <taxon>Hexapoda</taxon>
        <taxon>Insecta</taxon>
        <taxon>Pterygota</taxon>
        <taxon>Neoptera</taxon>
        <taxon>Endopterygota</taxon>
        <taxon>Coleoptera</taxon>
        <taxon>Polyphaga</taxon>
        <taxon>Scarabaeiformia</taxon>
        <taxon>Scarabaeidae</taxon>
        <taxon>Melolonthinae</taxon>
        <taxon>Holotrichia</taxon>
    </lineage>
</organism>
<dbReference type="EMBL" id="CM043017">
    <property type="protein sequence ID" value="KAI4464540.1"/>
    <property type="molecule type" value="Genomic_DNA"/>
</dbReference>
<keyword evidence="2" id="KW-1185">Reference proteome</keyword>
<dbReference type="Proteomes" id="UP001056778">
    <property type="component" value="Chromosome 3"/>
</dbReference>
<comment type="caution">
    <text evidence="1">The sequence shown here is derived from an EMBL/GenBank/DDBJ whole genome shotgun (WGS) entry which is preliminary data.</text>
</comment>
<accession>A0ACB9TCI3</accession>
<reference evidence="1" key="1">
    <citation type="submission" date="2022-04" db="EMBL/GenBank/DDBJ databases">
        <title>Chromosome-scale genome assembly of Holotrichia oblita Faldermann.</title>
        <authorList>
            <person name="Rongchong L."/>
        </authorList>
    </citation>
    <scope>NUCLEOTIDE SEQUENCE</scope>
    <source>
        <strain evidence="1">81SQS9</strain>
    </source>
</reference>
<gene>
    <name evidence="1" type="ORF">MML48_3g00003503</name>
</gene>
<sequence length="166" mass="18421">MVVPIERVSSINKSKKIVGNNQTVEFKENSSTIKVIGNNCHIKIQENEGCLKVIGDCCRITVDSGRGCVNYIGNCGKIQLGEGVNESQVTYIGNGTEIIKFVQNSRDSVPLQKPVKIRKNSEKRKCVNLSNKHSLHIGQCQNIFVPLCHNHICIKIPDLENCCKKS</sequence>